<organism evidence="1">
    <name type="scientific">Arundo donax</name>
    <name type="common">Giant reed</name>
    <name type="synonym">Donax arundinaceus</name>
    <dbReference type="NCBI Taxonomy" id="35708"/>
    <lineage>
        <taxon>Eukaryota</taxon>
        <taxon>Viridiplantae</taxon>
        <taxon>Streptophyta</taxon>
        <taxon>Embryophyta</taxon>
        <taxon>Tracheophyta</taxon>
        <taxon>Spermatophyta</taxon>
        <taxon>Magnoliopsida</taxon>
        <taxon>Liliopsida</taxon>
        <taxon>Poales</taxon>
        <taxon>Poaceae</taxon>
        <taxon>PACMAD clade</taxon>
        <taxon>Arundinoideae</taxon>
        <taxon>Arundineae</taxon>
        <taxon>Arundo</taxon>
    </lineage>
</organism>
<reference evidence="1" key="2">
    <citation type="journal article" date="2015" name="Data Brief">
        <title>Shoot transcriptome of the giant reed, Arundo donax.</title>
        <authorList>
            <person name="Barrero R.A."/>
            <person name="Guerrero F.D."/>
            <person name="Moolhuijzen P."/>
            <person name="Goolsby J.A."/>
            <person name="Tidwell J."/>
            <person name="Bellgard S.E."/>
            <person name="Bellgard M.I."/>
        </authorList>
    </citation>
    <scope>NUCLEOTIDE SEQUENCE</scope>
    <source>
        <tissue evidence="1">Shoot tissue taken approximately 20 cm above the soil surface</tissue>
    </source>
</reference>
<sequence>MKGQLFRLALPHKCMRFITLKYTFNVVDFSLFAIQSTILC</sequence>
<evidence type="ECO:0000313" key="1">
    <source>
        <dbReference type="EMBL" id="JAE24695.1"/>
    </source>
</evidence>
<proteinExistence type="predicted"/>
<protein>
    <submittedName>
        <fullName evidence="1">Uncharacterized protein</fullName>
    </submittedName>
</protein>
<dbReference type="EMBL" id="GBRH01173201">
    <property type="protein sequence ID" value="JAE24695.1"/>
    <property type="molecule type" value="Transcribed_RNA"/>
</dbReference>
<name>A0A0A9GHW8_ARUDO</name>
<reference evidence="1" key="1">
    <citation type="submission" date="2014-09" db="EMBL/GenBank/DDBJ databases">
        <authorList>
            <person name="Magalhaes I.L.F."/>
            <person name="Oliveira U."/>
            <person name="Santos F.R."/>
            <person name="Vidigal T.H.D.A."/>
            <person name="Brescovit A.D."/>
            <person name="Santos A.J."/>
        </authorList>
    </citation>
    <scope>NUCLEOTIDE SEQUENCE</scope>
    <source>
        <tissue evidence="1">Shoot tissue taken approximately 20 cm above the soil surface</tissue>
    </source>
</reference>
<accession>A0A0A9GHW8</accession>
<dbReference type="AlphaFoldDB" id="A0A0A9GHW8"/>